<dbReference type="EMBL" id="JBCLUF010000015">
    <property type="protein sequence ID" value="MEY8662334.1"/>
    <property type="molecule type" value="Genomic_DNA"/>
</dbReference>
<gene>
    <name evidence="1" type="ORF">AALT52_05470</name>
</gene>
<protein>
    <submittedName>
        <fullName evidence="1">Uncharacterized protein</fullName>
    </submittedName>
</protein>
<dbReference type="Proteomes" id="UP001565236">
    <property type="component" value="Unassembled WGS sequence"/>
</dbReference>
<name>A0ABV4DPD3_9LACO</name>
<proteinExistence type="predicted"/>
<comment type="caution">
    <text evidence="1">The sequence shown here is derived from an EMBL/GenBank/DDBJ whole genome shotgun (WGS) entry which is preliminary data.</text>
</comment>
<reference evidence="1 2" key="1">
    <citation type="submission" date="2024-03" db="EMBL/GenBank/DDBJ databases">
        <title>Mouse gut bacterial collection (mGBC) of GemPharmatech.</title>
        <authorList>
            <person name="He Y."/>
            <person name="Dong L."/>
            <person name="Wu D."/>
            <person name="Gao X."/>
            <person name="Lin Z."/>
        </authorList>
    </citation>
    <scope>NUCLEOTIDE SEQUENCE [LARGE SCALE GENOMIC DNA]</scope>
    <source>
        <strain evidence="1 2">15-30</strain>
    </source>
</reference>
<sequence>MTNITQTALKKQKLLQSLNSRPASQAEIHQVLSEVTGQTIEHLRSVYQFAVTAESEHIDLYDRVDKIPFEKLQTFFTEAFK</sequence>
<evidence type="ECO:0000313" key="1">
    <source>
        <dbReference type="EMBL" id="MEY8662334.1"/>
    </source>
</evidence>
<keyword evidence="2" id="KW-1185">Reference proteome</keyword>
<organism evidence="1 2">
    <name type="scientific">Ligilactobacillus faecis</name>
    <dbReference type="NCBI Taxonomy" id="762833"/>
    <lineage>
        <taxon>Bacteria</taxon>
        <taxon>Bacillati</taxon>
        <taxon>Bacillota</taxon>
        <taxon>Bacilli</taxon>
        <taxon>Lactobacillales</taxon>
        <taxon>Lactobacillaceae</taxon>
        <taxon>Ligilactobacillus</taxon>
    </lineage>
</organism>
<accession>A0ABV4DPD3</accession>
<evidence type="ECO:0000313" key="2">
    <source>
        <dbReference type="Proteomes" id="UP001565236"/>
    </source>
</evidence>
<dbReference type="RefSeq" id="WP_369941798.1">
    <property type="nucleotide sequence ID" value="NZ_JBCLUF010000015.1"/>
</dbReference>